<evidence type="ECO:0000313" key="1">
    <source>
        <dbReference type="EMBL" id="MBC3813118.1"/>
    </source>
</evidence>
<dbReference type="EMBL" id="JACOFT010000007">
    <property type="protein sequence ID" value="MBC3813118.1"/>
    <property type="molecule type" value="Genomic_DNA"/>
</dbReference>
<keyword evidence="2" id="KW-1185">Reference proteome</keyword>
<protein>
    <submittedName>
        <fullName evidence="1">Uncharacterized protein</fullName>
    </submittedName>
</protein>
<proteinExistence type="predicted"/>
<comment type="caution">
    <text evidence="1">The sequence shown here is derived from an EMBL/GenBank/DDBJ whole genome shotgun (WGS) entry which is preliminary data.</text>
</comment>
<sequence>MNLKKIEDDQQYQVQLKERVELFGQVMYPGHDVVLRGDVLKTVLDKVSDAKPV</sequence>
<organism evidence="1 2">
    <name type="scientific">Undibacterium aquatile</name>
    <dbReference type="NCBI Taxonomy" id="1537398"/>
    <lineage>
        <taxon>Bacteria</taxon>
        <taxon>Pseudomonadati</taxon>
        <taxon>Pseudomonadota</taxon>
        <taxon>Betaproteobacteria</taxon>
        <taxon>Burkholderiales</taxon>
        <taxon>Oxalobacteraceae</taxon>
        <taxon>Undibacterium</taxon>
    </lineage>
</organism>
<reference evidence="1 2" key="1">
    <citation type="submission" date="2020-08" db="EMBL/GenBank/DDBJ databases">
        <title>Novel species isolated from subtropical streams in China.</title>
        <authorList>
            <person name="Lu H."/>
        </authorList>
    </citation>
    <scope>NUCLEOTIDE SEQUENCE [LARGE SCALE GENOMIC DNA]</scope>
    <source>
        <strain evidence="1 2">CCTCC AB 2015119</strain>
    </source>
</reference>
<dbReference type="RefSeq" id="WP_190481108.1">
    <property type="nucleotide sequence ID" value="NZ_JACOFT010000007.1"/>
</dbReference>
<gene>
    <name evidence="1" type="ORF">H8K26_16880</name>
</gene>
<accession>A0ABR6XK26</accession>
<name>A0ABR6XK26_9BURK</name>
<dbReference type="Proteomes" id="UP000637632">
    <property type="component" value="Unassembled WGS sequence"/>
</dbReference>
<evidence type="ECO:0000313" key="2">
    <source>
        <dbReference type="Proteomes" id="UP000637632"/>
    </source>
</evidence>